<dbReference type="Proteomes" id="UP000295197">
    <property type="component" value="Unassembled WGS sequence"/>
</dbReference>
<feature type="domain" description="LysM" evidence="2">
    <location>
        <begin position="136"/>
        <end position="179"/>
    </location>
</feature>
<evidence type="ECO:0000313" key="3">
    <source>
        <dbReference type="EMBL" id="TCV12854.1"/>
    </source>
</evidence>
<dbReference type="SMART" id="SM00257">
    <property type="entry name" value="LysM"/>
    <property type="match status" value="2"/>
</dbReference>
<organism evidence="3 4">
    <name type="scientific">Sphingobacterium alimentarium</name>
    <dbReference type="NCBI Taxonomy" id="797292"/>
    <lineage>
        <taxon>Bacteria</taxon>
        <taxon>Pseudomonadati</taxon>
        <taxon>Bacteroidota</taxon>
        <taxon>Sphingobacteriia</taxon>
        <taxon>Sphingobacteriales</taxon>
        <taxon>Sphingobacteriaceae</taxon>
        <taxon>Sphingobacterium</taxon>
    </lineage>
</organism>
<gene>
    <name evidence="3" type="ORF">EDC17_102223</name>
</gene>
<reference evidence="3 4" key="1">
    <citation type="submission" date="2019-03" db="EMBL/GenBank/DDBJ databases">
        <title>Genomic Encyclopedia of Type Strains, Phase IV (KMG-IV): sequencing the most valuable type-strain genomes for metagenomic binning, comparative biology and taxonomic classification.</title>
        <authorList>
            <person name="Goeker M."/>
        </authorList>
    </citation>
    <scope>NUCLEOTIDE SEQUENCE [LARGE SCALE GENOMIC DNA]</scope>
    <source>
        <strain evidence="3 4">DSM 22362</strain>
    </source>
</reference>
<feature type="compositionally biased region" description="Low complexity" evidence="1">
    <location>
        <begin position="116"/>
        <end position="127"/>
    </location>
</feature>
<dbReference type="PROSITE" id="PS51782">
    <property type="entry name" value="LYSM"/>
    <property type="match status" value="1"/>
</dbReference>
<proteinExistence type="predicted"/>
<dbReference type="AlphaFoldDB" id="A0A4R3VY80"/>
<dbReference type="PANTHER" id="PTHR33734:SF22">
    <property type="entry name" value="MEMBRANE-BOUND LYTIC MUREIN TRANSGLYCOSYLASE D"/>
    <property type="match status" value="1"/>
</dbReference>
<dbReference type="InterPro" id="IPR036779">
    <property type="entry name" value="LysM_dom_sf"/>
</dbReference>
<dbReference type="Gene3D" id="3.10.350.10">
    <property type="entry name" value="LysM domain"/>
    <property type="match status" value="2"/>
</dbReference>
<dbReference type="SUPFAM" id="SSF54106">
    <property type="entry name" value="LysM domain"/>
    <property type="match status" value="2"/>
</dbReference>
<feature type="region of interest" description="Disordered" evidence="1">
    <location>
        <begin position="102"/>
        <end position="130"/>
    </location>
</feature>
<dbReference type="EMBL" id="SMBZ01000022">
    <property type="protein sequence ID" value="TCV12854.1"/>
    <property type="molecule type" value="Genomic_DNA"/>
</dbReference>
<evidence type="ECO:0000256" key="1">
    <source>
        <dbReference type="SAM" id="MobiDB-lite"/>
    </source>
</evidence>
<dbReference type="GO" id="GO:0008932">
    <property type="term" value="F:lytic endotransglycosylase activity"/>
    <property type="evidence" value="ECO:0007669"/>
    <property type="project" value="TreeGrafter"/>
</dbReference>
<evidence type="ECO:0000259" key="2">
    <source>
        <dbReference type="PROSITE" id="PS51782"/>
    </source>
</evidence>
<comment type="caution">
    <text evidence="3">The sequence shown here is derived from an EMBL/GenBank/DDBJ whole genome shotgun (WGS) entry which is preliminary data.</text>
</comment>
<dbReference type="InterPro" id="IPR018392">
    <property type="entry name" value="LysM"/>
</dbReference>
<evidence type="ECO:0000313" key="4">
    <source>
        <dbReference type="Proteomes" id="UP000295197"/>
    </source>
</evidence>
<keyword evidence="4" id="KW-1185">Reference proteome</keyword>
<protein>
    <submittedName>
        <fullName evidence="3">LysM repeat protein</fullName>
    </submittedName>
</protein>
<name>A0A4R3VY80_9SPHI</name>
<sequence>MKQKKNFKTYHKLSFLFALGLAFPAVESLQAKELNIENRLTITLDSIGTENINGKRYVIHRLKTKETYYQLSRIYNTPVNEIMAANNKKNLRVGDTVRIPRGAAIDNRPKLPTPQPTTSSSNTSNKPVLVNPNDITEYKVGKSETLYAISRRFGISVDDIKRMNDLTSDSVREGQILKIPNRALPPVEPEIVQIPIEEVLENNNPIDDSSFKPNKYGIRETKEKGVGVWMNDLENNDQISLALHKTAPIGTILKITNPMNRSVTFAKVVGKFSDNHETQGAIVILSKSVASSIGILDKRFQVEITYGMPLN</sequence>
<accession>A0A4R3VY80</accession>
<dbReference type="RefSeq" id="WP_132777801.1">
    <property type="nucleotide sequence ID" value="NZ_SMBZ01000022.1"/>
</dbReference>
<dbReference type="CDD" id="cd00118">
    <property type="entry name" value="LysM"/>
    <property type="match status" value="1"/>
</dbReference>
<dbReference type="PANTHER" id="PTHR33734">
    <property type="entry name" value="LYSM DOMAIN-CONTAINING GPI-ANCHORED PROTEIN 2"/>
    <property type="match status" value="1"/>
</dbReference>
<dbReference type="OrthoDB" id="2149800at2"/>
<dbReference type="Pfam" id="PF01476">
    <property type="entry name" value="LysM"/>
    <property type="match status" value="2"/>
</dbReference>